<dbReference type="CDD" id="cd16434">
    <property type="entry name" value="CheB-CheR_fusion"/>
    <property type="match status" value="1"/>
</dbReference>
<dbReference type="SUPFAM" id="SSF55874">
    <property type="entry name" value="ATPase domain of HSP90 chaperone/DNA topoisomerase II/histidine kinase"/>
    <property type="match status" value="1"/>
</dbReference>
<dbReference type="NCBIfam" id="TIGR00229">
    <property type="entry name" value="sensory_box"/>
    <property type="match status" value="1"/>
</dbReference>
<dbReference type="SMART" id="SM00387">
    <property type="entry name" value="HATPase_c"/>
    <property type="match status" value="1"/>
</dbReference>
<keyword evidence="6" id="KW-0949">S-adenosyl-L-methionine</keyword>
<dbReference type="AlphaFoldDB" id="A0A937F8D5"/>
<dbReference type="PROSITE" id="PS50113">
    <property type="entry name" value="PAC"/>
    <property type="match status" value="1"/>
</dbReference>
<dbReference type="Gene3D" id="1.10.287.130">
    <property type="match status" value="1"/>
</dbReference>
<comment type="catalytic activity">
    <reaction evidence="1">
        <text>ATP + protein L-histidine = ADP + protein N-phospho-L-histidine.</text>
        <dbReference type="EC" id="2.7.13.3"/>
    </reaction>
</comment>
<dbReference type="CDD" id="cd00130">
    <property type="entry name" value="PAS"/>
    <property type="match status" value="1"/>
</dbReference>
<dbReference type="InterPro" id="IPR035909">
    <property type="entry name" value="CheB_C"/>
</dbReference>
<dbReference type="InterPro" id="IPR035965">
    <property type="entry name" value="PAS-like_dom_sf"/>
</dbReference>
<organism evidence="15 16">
    <name type="scientific">Fulvivirga sediminis</name>
    <dbReference type="NCBI Taxonomy" id="2803949"/>
    <lineage>
        <taxon>Bacteria</taxon>
        <taxon>Pseudomonadati</taxon>
        <taxon>Bacteroidota</taxon>
        <taxon>Cytophagia</taxon>
        <taxon>Cytophagales</taxon>
        <taxon>Fulvivirgaceae</taxon>
        <taxon>Fulvivirga</taxon>
    </lineage>
</organism>
<dbReference type="InterPro" id="IPR022642">
    <property type="entry name" value="CheR_C"/>
</dbReference>
<keyword evidence="7" id="KW-0418">Kinase</keyword>
<accession>A0A937F8D5</accession>
<comment type="caution">
    <text evidence="15">The sequence shown here is derived from an EMBL/GenBank/DDBJ whole genome shotgun (WGS) entry which is preliminary data.</text>
</comment>
<evidence type="ECO:0000259" key="11">
    <source>
        <dbReference type="PROSITE" id="PS50112"/>
    </source>
</evidence>
<evidence type="ECO:0000256" key="5">
    <source>
        <dbReference type="ARBA" id="ARBA00022679"/>
    </source>
</evidence>
<feature type="domain" description="PAC" evidence="12">
    <location>
        <begin position="934"/>
        <end position="986"/>
    </location>
</feature>
<feature type="active site" evidence="8">
    <location>
        <position position="44"/>
    </location>
</feature>
<evidence type="ECO:0000313" key="16">
    <source>
        <dbReference type="Proteomes" id="UP000659388"/>
    </source>
</evidence>
<feature type="coiled-coil region" evidence="9">
    <location>
        <begin position="661"/>
        <end position="730"/>
    </location>
</feature>
<dbReference type="PANTHER" id="PTHR24422:SF10">
    <property type="entry name" value="CHEMOTAXIS PROTEIN METHYLTRANSFERASE 2"/>
    <property type="match status" value="1"/>
</dbReference>
<dbReference type="Gene3D" id="3.30.450.20">
    <property type="entry name" value="PAS domain"/>
    <property type="match status" value="2"/>
</dbReference>
<proteinExistence type="predicted"/>
<dbReference type="InterPro" id="IPR001610">
    <property type="entry name" value="PAC"/>
</dbReference>
<dbReference type="InterPro" id="IPR022641">
    <property type="entry name" value="CheR_N"/>
</dbReference>
<dbReference type="CDD" id="cd14686">
    <property type="entry name" value="bZIP"/>
    <property type="match status" value="1"/>
</dbReference>
<dbReference type="Pfam" id="PF01339">
    <property type="entry name" value="CheB_methylest"/>
    <property type="match status" value="1"/>
</dbReference>
<dbReference type="PROSITE" id="PS50123">
    <property type="entry name" value="CHER"/>
    <property type="match status" value="1"/>
</dbReference>
<evidence type="ECO:0000256" key="3">
    <source>
        <dbReference type="ARBA" id="ARBA00022553"/>
    </source>
</evidence>
<dbReference type="SMART" id="SM00138">
    <property type="entry name" value="MeTrc"/>
    <property type="match status" value="1"/>
</dbReference>
<evidence type="ECO:0000259" key="10">
    <source>
        <dbReference type="PROSITE" id="PS50109"/>
    </source>
</evidence>
<dbReference type="Gene3D" id="3.30.565.10">
    <property type="entry name" value="Histidine kinase-like ATPase, C-terminal domain"/>
    <property type="match status" value="1"/>
</dbReference>
<feature type="domain" description="CheR-type methyltransferase" evidence="14">
    <location>
        <begin position="214"/>
        <end position="478"/>
    </location>
</feature>
<dbReference type="GO" id="GO:0005737">
    <property type="term" value="C:cytoplasm"/>
    <property type="evidence" value="ECO:0007669"/>
    <property type="project" value="InterPro"/>
</dbReference>
<dbReference type="GO" id="GO:0000156">
    <property type="term" value="F:phosphorelay response regulator activity"/>
    <property type="evidence" value="ECO:0007669"/>
    <property type="project" value="InterPro"/>
</dbReference>
<keyword evidence="3" id="KW-0597">Phosphoprotein</keyword>
<dbReference type="CDD" id="cd00082">
    <property type="entry name" value="HisKA"/>
    <property type="match status" value="1"/>
</dbReference>
<feature type="active site" evidence="8">
    <location>
        <position position="16"/>
    </location>
</feature>
<evidence type="ECO:0000256" key="9">
    <source>
        <dbReference type="SAM" id="Coils"/>
    </source>
</evidence>
<dbReference type="SUPFAM" id="SSF47384">
    <property type="entry name" value="Homodimeric domain of signal transducing histidine kinase"/>
    <property type="match status" value="1"/>
</dbReference>
<dbReference type="InterPro" id="IPR000700">
    <property type="entry name" value="PAS-assoc_C"/>
</dbReference>
<dbReference type="InterPro" id="IPR003594">
    <property type="entry name" value="HATPase_dom"/>
</dbReference>
<dbReference type="InterPro" id="IPR000780">
    <property type="entry name" value="CheR_MeTrfase"/>
</dbReference>
<dbReference type="GO" id="GO:0032259">
    <property type="term" value="P:methylation"/>
    <property type="evidence" value="ECO:0007669"/>
    <property type="project" value="UniProtKB-KW"/>
</dbReference>
<feature type="domain" description="Histidine kinase" evidence="10">
    <location>
        <begin position="990"/>
        <end position="1207"/>
    </location>
</feature>
<keyword evidence="4" id="KW-0489">Methyltransferase</keyword>
<dbReference type="InterPro" id="IPR036097">
    <property type="entry name" value="HisK_dim/P_sf"/>
</dbReference>
<feature type="domain" description="CheB-type methylesterase" evidence="13">
    <location>
        <begin position="4"/>
        <end position="193"/>
    </location>
</feature>
<keyword evidence="8" id="KW-0145">Chemotaxis</keyword>
<dbReference type="PROSITE" id="PS50112">
    <property type="entry name" value="PAS"/>
    <property type="match status" value="1"/>
</dbReference>
<dbReference type="InterPro" id="IPR050903">
    <property type="entry name" value="Bact_Chemotaxis_MeTrfase"/>
</dbReference>
<dbReference type="CDD" id="cd00075">
    <property type="entry name" value="HATPase"/>
    <property type="match status" value="1"/>
</dbReference>
<dbReference type="Pfam" id="PF01739">
    <property type="entry name" value="CheR"/>
    <property type="match status" value="1"/>
</dbReference>
<dbReference type="Pfam" id="PF02518">
    <property type="entry name" value="HATPase_c"/>
    <property type="match status" value="1"/>
</dbReference>
<dbReference type="EMBL" id="JAESIY010000012">
    <property type="protein sequence ID" value="MBL3658352.1"/>
    <property type="molecule type" value="Genomic_DNA"/>
</dbReference>
<dbReference type="InterPro" id="IPR005467">
    <property type="entry name" value="His_kinase_dom"/>
</dbReference>
<dbReference type="GO" id="GO:0000155">
    <property type="term" value="F:phosphorelay sensor kinase activity"/>
    <property type="evidence" value="ECO:0007669"/>
    <property type="project" value="InterPro"/>
</dbReference>
<keyword evidence="9" id="KW-0175">Coiled coil</keyword>
<comment type="catalytic activity">
    <reaction evidence="2">
        <text>L-glutamyl-[protein] + S-adenosyl-L-methionine = [protein]-L-glutamate 5-O-methyl ester + S-adenosyl-L-homocysteine</text>
        <dbReference type="Rhea" id="RHEA:24452"/>
        <dbReference type="Rhea" id="RHEA-COMP:10208"/>
        <dbReference type="Rhea" id="RHEA-COMP:10311"/>
        <dbReference type="ChEBI" id="CHEBI:29973"/>
        <dbReference type="ChEBI" id="CHEBI:57856"/>
        <dbReference type="ChEBI" id="CHEBI:59789"/>
        <dbReference type="ChEBI" id="CHEBI:82795"/>
        <dbReference type="EC" id="2.1.1.80"/>
    </reaction>
</comment>
<name>A0A937F8D5_9BACT</name>
<dbReference type="InterPro" id="IPR013655">
    <property type="entry name" value="PAS_fold_3"/>
</dbReference>
<dbReference type="FunFam" id="3.30.565.10:FF:000006">
    <property type="entry name" value="Sensor histidine kinase WalK"/>
    <property type="match status" value="1"/>
</dbReference>
<evidence type="ECO:0000256" key="8">
    <source>
        <dbReference type="PROSITE-ProRule" id="PRU00050"/>
    </source>
</evidence>
<dbReference type="InterPro" id="IPR036804">
    <property type="entry name" value="CheR_N_sf"/>
</dbReference>
<dbReference type="SUPFAM" id="SSF52738">
    <property type="entry name" value="Methylesterase CheB, C-terminal domain"/>
    <property type="match status" value="1"/>
</dbReference>
<dbReference type="SMART" id="SM00091">
    <property type="entry name" value="PAS"/>
    <property type="match status" value="2"/>
</dbReference>
<keyword evidence="8" id="KW-0378">Hydrolase</keyword>
<evidence type="ECO:0000256" key="4">
    <source>
        <dbReference type="ARBA" id="ARBA00022603"/>
    </source>
</evidence>
<dbReference type="InterPro" id="IPR000014">
    <property type="entry name" value="PAS"/>
</dbReference>
<dbReference type="RefSeq" id="WP_202246144.1">
    <property type="nucleotide sequence ID" value="NZ_JAESIY010000012.1"/>
</dbReference>
<evidence type="ECO:0000256" key="6">
    <source>
        <dbReference type="ARBA" id="ARBA00022691"/>
    </source>
</evidence>
<dbReference type="PROSITE" id="PS50109">
    <property type="entry name" value="HIS_KIN"/>
    <property type="match status" value="1"/>
</dbReference>
<evidence type="ECO:0000256" key="2">
    <source>
        <dbReference type="ARBA" id="ARBA00001541"/>
    </source>
</evidence>
<evidence type="ECO:0000259" key="13">
    <source>
        <dbReference type="PROSITE" id="PS50122"/>
    </source>
</evidence>
<dbReference type="PROSITE" id="PS50122">
    <property type="entry name" value="CHEB"/>
    <property type="match status" value="1"/>
</dbReference>
<reference evidence="15" key="1">
    <citation type="submission" date="2021-01" db="EMBL/GenBank/DDBJ databases">
        <title>Fulvivirga kasyanovii gen. nov., sp nov., a novel member of the phylum Bacteroidetes isolated from seawater in a mussel farm.</title>
        <authorList>
            <person name="Zhao L.-H."/>
            <person name="Wang Z.-J."/>
        </authorList>
    </citation>
    <scope>NUCLEOTIDE SEQUENCE</scope>
    <source>
        <strain evidence="15">2943</strain>
    </source>
</reference>
<dbReference type="GO" id="GO:0006935">
    <property type="term" value="P:chemotaxis"/>
    <property type="evidence" value="ECO:0007669"/>
    <property type="project" value="UniProtKB-UniRule"/>
</dbReference>
<sequence>MEKNNTVEYLVAIGASAGGLAPLQELVESLPERLDNVAIIVAQHLSPEYKSMLTEIISRKTVLNTTAIEDGVLLEPNHIYVTPPNCDAIIKDTHLEITDISAHGPRPSIDKLFTSMAKSYGKKAVGIILSGTGQDGSQGIVALKKAGGLTISQDLASSKYSGMPQAAMTTGMIDVVLPPSEIGSNLLNLIKNKPFVKNYNKQGVEEEQEDDFESSDDISTILHLLEAKIGTDFSNYKESTIVRRLEKRLHDKGFSSVEKYLNYIRNNEDELEEFFKYLLIGVTSFFRDAEAFKMLEQEIEERIKTKDKRERFRVWVPGCATGEESVSLAIMINEILIQTNRYDIKLQIFATDINANALKDARSGIYSKEKLENLPEKLINKYFEKSGENYELVRDIKQSILYTKHDITSNPPFLRLDLVSCRNLFIYFNQRLQNHIFPIFQYALLPDGLLFLGKSETVGNYKNIFSTVNAKYRIFSRKERTSLKPLKLPSTKPLSVDKKISATRNLKNESLSIHEMVKETVYNTYESPYVIIDENMDIIEISGDTNEFLKIRPGLANMNLLRLITEDLQIVARALVTEAIKSMKIARGEVRRYSIGDQKHLARLIVKPLIYSKPGHPYFMVIFESFDIVEPFFASTSEELEDAHMNVQHMQELEYELISNKQHMNTLVQELETTNEELQALNEELQSSNEELQASNEELETSNEELQATNEELENAYVDLRVASQKLTRQKQMMEQIAMASPDLIAVITGDALIFEYVNPSYQNLFSNKKLEGRSMNNANAEFMKLGFMGAINEVQETGKAFHMKEVEYNLNPAKKDNKKSRYFNFSFAPLASEDSSRPDIVIYGVDVSEPVRNRKVAEDSAKFFKTLAESMPQKIWTIDHKGHIAYMNYTLKTYLDVKGEDYSNVDLDECIYAEDLEKVKKTWKEAIDKQIEYTIQYRLYDSNQNYHWHLVRITPLLKRDGSIRVWICTATDIHEQKTIEQKKDEFMGIASHELKTPLTTAKAYMELLKELLIDEEVELSTVRTYSEKALVGMKRLSSLVGDLLDVTRIQTGKLHFELSEVDFDQVVVNATDISTPLSNQHDVIFKGDKTNVKVRGNGEKLEQVMVNLISNAIKYSSNANKVLIATSVNEGKVCFKVTDFGNGIPPQYQSKIFERFYRVQEKEDFSSGLGIGLYISKQIIEAHEGTIGVKSKEGEGSEFFIELPIV</sequence>
<keyword evidence="5" id="KW-0808">Transferase</keyword>
<dbReference type="SUPFAM" id="SSF55785">
    <property type="entry name" value="PYP-like sensor domain (PAS domain)"/>
    <property type="match status" value="1"/>
</dbReference>
<dbReference type="SUPFAM" id="SSF53335">
    <property type="entry name" value="S-adenosyl-L-methionine-dependent methyltransferases"/>
    <property type="match status" value="1"/>
</dbReference>
<dbReference type="Proteomes" id="UP000659388">
    <property type="component" value="Unassembled WGS sequence"/>
</dbReference>
<dbReference type="Pfam" id="PF08447">
    <property type="entry name" value="PAS_3"/>
    <property type="match status" value="1"/>
</dbReference>
<dbReference type="InterPro" id="IPR029063">
    <property type="entry name" value="SAM-dependent_MTases_sf"/>
</dbReference>
<evidence type="ECO:0000313" key="15">
    <source>
        <dbReference type="EMBL" id="MBL3658352.1"/>
    </source>
</evidence>
<dbReference type="Gene3D" id="3.40.50.180">
    <property type="entry name" value="Methylesterase CheB, C-terminal domain"/>
    <property type="match status" value="1"/>
</dbReference>
<dbReference type="Pfam" id="PF00512">
    <property type="entry name" value="HisKA"/>
    <property type="match status" value="1"/>
</dbReference>
<evidence type="ECO:0000259" key="12">
    <source>
        <dbReference type="PROSITE" id="PS50113"/>
    </source>
</evidence>
<dbReference type="Pfam" id="PF03705">
    <property type="entry name" value="CheR_N"/>
    <property type="match status" value="1"/>
</dbReference>
<dbReference type="Pfam" id="PF08448">
    <property type="entry name" value="PAS_4"/>
    <property type="match status" value="1"/>
</dbReference>
<dbReference type="InterPro" id="IPR013656">
    <property type="entry name" value="PAS_4"/>
</dbReference>
<dbReference type="Gene3D" id="1.10.155.10">
    <property type="entry name" value="Chemotaxis receptor methyltransferase CheR, N-terminal domain"/>
    <property type="match status" value="1"/>
</dbReference>
<dbReference type="SUPFAM" id="SSF47757">
    <property type="entry name" value="Chemotaxis receptor methyltransferase CheR, N-terminal domain"/>
    <property type="match status" value="1"/>
</dbReference>
<dbReference type="PRINTS" id="PR00996">
    <property type="entry name" value="CHERMTFRASE"/>
</dbReference>
<evidence type="ECO:0000256" key="7">
    <source>
        <dbReference type="ARBA" id="ARBA00022777"/>
    </source>
</evidence>
<keyword evidence="16" id="KW-1185">Reference proteome</keyword>
<feature type="active site" evidence="8">
    <location>
        <position position="135"/>
    </location>
</feature>
<feature type="domain" description="PAS" evidence="11">
    <location>
        <begin position="861"/>
        <end position="931"/>
    </location>
</feature>
<dbReference type="GO" id="GO:0008983">
    <property type="term" value="F:protein-glutamate O-methyltransferase activity"/>
    <property type="evidence" value="ECO:0007669"/>
    <property type="project" value="UniProtKB-EC"/>
</dbReference>
<dbReference type="SMART" id="SM00086">
    <property type="entry name" value="PAC"/>
    <property type="match status" value="1"/>
</dbReference>
<evidence type="ECO:0000256" key="1">
    <source>
        <dbReference type="ARBA" id="ARBA00000085"/>
    </source>
</evidence>
<dbReference type="SMART" id="SM00388">
    <property type="entry name" value="HisKA"/>
    <property type="match status" value="1"/>
</dbReference>
<gene>
    <name evidence="15" type="ORF">JL102_19525</name>
</gene>
<dbReference type="Gene3D" id="3.40.50.150">
    <property type="entry name" value="Vaccinia Virus protein VP39"/>
    <property type="match status" value="1"/>
</dbReference>
<dbReference type="InterPro" id="IPR036890">
    <property type="entry name" value="HATPase_C_sf"/>
</dbReference>
<evidence type="ECO:0000259" key="14">
    <source>
        <dbReference type="PROSITE" id="PS50123"/>
    </source>
</evidence>
<dbReference type="InterPro" id="IPR003661">
    <property type="entry name" value="HisK_dim/P_dom"/>
</dbReference>
<dbReference type="InterPro" id="IPR000673">
    <property type="entry name" value="Sig_transdc_resp-reg_Me-estase"/>
</dbReference>
<protein>
    <submittedName>
        <fullName evidence="15">PAS domain-containing protein</fullName>
    </submittedName>
</protein>
<dbReference type="GO" id="GO:0008984">
    <property type="term" value="F:protein-glutamate methylesterase activity"/>
    <property type="evidence" value="ECO:0007669"/>
    <property type="project" value="InterPro"/>
</dbReference>
<dbReference type="PANTHER" id="PTHR24422">
    <property type="entry name" value="CHEMOTAXIS PROTEIN METHYLTRANSFERASE"/>
    <property type="match status" value="1"/>
</dbReference>